<proteinExistence type="predicted"/>
<dbReference type="PANTHER" id="PTHR44991">
    <property type="entry name" value="IMMUNOGLOBULIN SUPERFAMILY MEMBER 5"/>
    <property type="match status" value="1"/>
</dbReference>
<protein>
    <submittedName>
        <fullName evidence="2">Uncharacterized protein</fullName>
    </submittedName>
</protein>
<evidence type="ECO:0000313" key="2">
    <source>
        <dbReference type="EMBL" id="MCD7471725.1"/>
    </source>
</evidence>
<feature type="chain" id="PRO_5046859787" evidence="1">
    <location>
        <begin position="29"/>
        <end position="200"/>
    </location>
</feature>
<dbReference type="Proteomes" id="UP000823775">
    <property type="component" value="Unassembled WGS sequence"/>
</dbReference>
<dbReference type="EMBL" id="JACEIK010001718">
    <property type="protein sequence ID" value="MCD7471725.1"/>
    <property type="molecule type" value="Genomic_DNA"/>
</dbReference>
<accession>A0ABS8TJM7</accession>
<reference evidence="2 3" key="1">
    <citation type="journal article" date="2021" name="BMC Genomics">
        <title>Datura genome reveals duplications of psychoactive alkaloid biosynthetic genes and high mutation rate following tissue culture.</title>
        <authorList>
            <person name="Rajewski A."/>
            <person name="Carter-House D."/>
            <person name="Stajich J."/>
            <person name="Litt A."/>
        </authorList>
    </citation>
    <scope>NUCLEOTIDE SEQUENCE [LARGE SCALE GENOMIC DNA]</scope>
    <source>
        <strain evidence="2">AR-01</strain>
    </source>
</reference>
<keyword evidence="3" id="KW-1185">Reference proteome</keyword>
<keyword evidence="1" id="KW-0732">Signal</keyword>
<name>A0ABS8TJM7_DATST</name>
<feature type="signal peptide" evidence="1">
    <location>
        <begin position="1"/>
        <end position="28"/>
    </location>
</feature>
<comment type="caution">
    <text evidence="2">The sequence shown here is derived from an EMBL/GenBank/DDBJ whole genome shotgun (WGS) entry which is preliminary data.</text>
</comment>
<sequence length="200" mass="22764">MQEWLKITLFAVSSGVLVLILIHNNSEGAVGESAENQIQEKHRICKMGFETSCENGSESFDVDMSWEICQGSADFMQKIRFNSGLKLNKSSNSNLMSASSVVKTCLPLPGPHLGNSSFPQESYFEITILPWNQIILKSWEKQEDKLDLEKISLLERIPPIQRPILNLWFMLQVVIIIDTKKFKNQRRISKLISSLCYQLG</sequence>
<organism evidence="2 3">
    <name type="scientific">Datura stramonium</name>
    <name type="common">Jimsonweed</name>
    <name type="synonym">Common thornapple</name>
    <dbReference type="NCBI Taxonomy" id="4076"/>
    <lineage>
        <taxon>Eukaryota</taxon>
        <taxon>Viridiplantae</taxon>
        <taxon>Streptophyta</taxon>
        <taxon>Embryophyta</taxon>
        <taxon>Tracheophyta</taxon>
        <taxon>Spermatophyta</taxon>
        <taxon>Magnoliopsida</taxon>
        <taxon>eudicotyledons</taxon>
        <taxon>Gunneridae</taxon>
        <taxon>Pentapetalae</taxon>
        <taxon>asterids</taxon>
        <taxon>lamiids</taxon>
        <taxon>Solanales</taxon>
        <taxon>Solanaceae</taxon>
        <taxon>Solanoideae</taxon>
        <taxon>Datureae</taxon>
        <taxon>Datura</taxon>
    </lineage>
</organism>
<dbReference type="PANTHER" id="PTHR44991:SF1">
    <property type="entry name" value="IMMUNOGLOBULIN SUPERFAMILY MEMBER 5"/>
    <property type="match status" value="1"/>
</dbReference>
<evidence type="ECO:0000256" key="1">
    <source>
        <dbReference type="SAM" id="SignalP"/>
    </source>
</evidence>
<gene>
    <name evidence="2" type="ORF">HAX54_012358</name>
</gene>
<evidence type="ECO:0000313" key="3">
    <source>
        <dbReference type="Proteomes" id="UP000823775"/>
    </source>
</evidence>